<keyword evidence="2" id="KW-1185">Reference proteome</keyword>
<comment type="caution">
    <text evidence="1">The sequence shown here is derived from an EMBL/GenBank/DDBJ whole genome shotgun (WGS) entry which is preliminary data.</text>
</comment>
<dbReference type="EMBL" id="JAKWBL010000004">
    <property type="protein sequence ID" value="MCH5600553.1"/>
    <property type="molecule type" value="Genomic_DNA"/>
</dbReference>
<sequence length="209" mass="23538">MLLKNETLTTPAFKDTLLGTSVTELKATPKNLWVGTDGRGVYSYSNSGVQHLKATDDLSVQTIIDEGNVLWLATNKGVKKVVLKTPLSESVITNSFYESDGLLQNNINDIFLKDGFVYAATDAGLSKIDPNDAVYKKSLQIYFENRSDTLTIKQNENRNITVSFYVTNYGSQQHLVYKYRLLPQQEEWIETQTQLLNFSSLPPEIICLK</sequence>
<name>A0ABS9SQ78_9BACT</name>
<dbReference type="Gene3D" id="2.130.10.10">
    <property type="entry name" value="YVTN repeat-like/Quinoprotein amine dehydrogenase"/>
    <property type="match status" value="1"/>
</dbReference>
<evidence type="ECO:0000313" key="2">
    <source>
        <dbReference type="Proteomes" id="UP001202248"/>
    </source>
</evidence>
<proteinExistence type="predicted"/>
<evidence type="ECO:0008006" key="3">
    <source>
        <dbReference type="Google" id="ProtNLM"/>
    </source>
</evidence>
<protein>
    <recommendedName>
        <fullName evidence="3">Two component regulator three Y domain-containing protein</fullName>
    </recommendedName>
</protein>
<gene>
    <name evidence="1" type="ORF">MKP09_22865</name>
</gene>
<reference evidence="1 2" key="1">
    <citation type="submission" date="2022-02" db="EMBL/GenBank/DDBJ databases">
        <authorList>
            <person name="Min J."/>
        </authorList>
    </citation>
    <scope>NUCLEOTIDE SEQUENCE [LARGE SCALE GENOMIC DNA]</scope>
    <source>
        <strain evidence="1 2">GR10-1</strain>
    </source>
</reference>
<dbReference type="Proteomes" id="UP001202248">
    <property type="component" value="Unassembled WGS sequence"/>
</dbReference>
<dbReference type="InterPro" id="IPR015943">
    <property type="entry name" value="WD40/YVTN_repeat-like_dom_sf"/>
</dbReference>
<organism evidence="1 2">
    <name type="scientific">Niabella ginsengisoli</name>
    <dbReference type="NCBI Taxonomy" id="522298"/>
    <lineage>
        <taxon>Bacteria</taxon>
        <taxon>Pseudomonadati</taxon>
        <taxon>Bacteroidota</taxon>
        <taxon>Chitinophagia</taxon>
        <taxon>Chitinophagales</taxon>
        <taxon>Chitinophagaceae</taxon>
        <taxon>Niabella</taxon>
    </lineage>
</organism>
<evidence type="ECO:0000313" key="1">
    <source>
        <dbReference type="EMBL" id="MCH5600553.1"/>
    </source>
</evidence>
<dbReference type="RefSeq" id="WP_240832824.1">
    <property type="nucleotide sequence ID" value="NZ_JAKWBL010000004.1"/>
</dbReference>
<accession>A0ABS9SQ78</accession>